<dbReference type="AlphaFoldDB" id="W2CXL4"/>
<evidence type="ECO:0000313" key="2">
    <source>
        <dbReference type="Proteomes" id="UP000034980"/>
    </source>
</evidence>
<name>W2CXL4_9BACT</name>
<organism evidence="1 2">
    <name type="scientific">Tannerella sp. oral taxon BU063 isolate Cell 8/11</name>
    <dbReference type="NCBI Taxonomy" id="1411915"/>
    <lineage>
        <taxon>Bacteria</taxon>
        <taxon>Pseudomonadati</taxon>
        <taxon>Bacteroidota</taxon>
        <taxon>Bacteroidia</taxon>
        <taxon>Bacteroidales</taxon>
        <taxon>Tannerellaceae</taxon>
        <taxon>Tannerella</taxon>
    </lineage>
</organism>
<sequence length="56" mass="6770">MKEFMRMIADKQCLRELAMLQYQAERYRLAGNGFMTQHLYSRIRKIQEQLADSDKN</sequence>
<dbReference type="EMBL" id="AYYF01001442">
    <property type="protein sequence ID" value="ETK11910.1"/>
    <property type="molecule type" value="Genomic_DNA"/>
</dbReference>
<gene>
    <name evidence="1" type="ORF">T235_12765</name>
</gene>
<comment type="caution">
    <text evidence="1">The sequence shown here is derived from an EMBL/GenBank/DDBJ whole genome shotgun (WGS) entry which is preliminary data.</text>
</comment>
<dbReference type="Proteomes" id="UP000034980">
    <property type="component" value="Unassembled WGS sequence"/>
</dbReference>
<dbReference type="PATRIC" id="fig|1411915.3.peg.1386"/>
<protein>
    <submittedName>
        <fullName evidence="1">Uncharacterized protein</fullName>
    </submittedName>
</protein>
<reference evidence="1 2" key="1">
    <citation type="submission" date="2013-11" db="EMBL/GenBank/DDBJ databases">
        <title>Single cell genomics of uncultured Tannerella BU063 (oral taxon 286).</title>
        <authorList>
            <person name="Beall C.J."/>
            <person name="Campbell A.G."/>
            <person name="Griffen A.L."/>
            <person name="Podar M."/>
            <person name="Leys E.J."/>
        </authorList>
    </citation>
    <scope>NUCLEOTIDE SEQUENCE [LARGE SCALE GENOMIC DNA]</scope>
    <source>
        <strain evidence="1">Cell 8/11</strain>
    </source>
</reference>
<evidence type="ECO:0000313" key="1">
    <source>
        <dbReference type="EMBL" id="ETK11910.1"/>
    </source>
</evidence>
<proteinExistence type="predicted"/>
<accession>W2CXL4</accession>